<evidence type="ECO:0000256" key="5">
    <source>
        <dbReference type="ARBA" id="ARBA00022801"/>
    </source>
</evidence>
<evidence type="ECO:0000256" key="3">
    <source>
        <dbReference type="ARBA" id="ARBA00009865"/>
    </source>
</evidence>
<evidence type="ECO:0000313" key="11">
    <source>
        <dbReference type="EMBL" id="CAK7922342.1"/>
    </source>
</evidence>
<feature type="site" description="Important for catalytic activity, responsible for pKa modulation of the active site Glu and correct orientation of both the proton donor and substrate" evidence="9">
    <location>
        <position position="166"/>
    </location>
</feature>
<evidence type="ECO:0000313" key="12">
    <source>
        <dbReference type="Proteomes" id="UP001162060"/>
    </source>
</evidence>
<dbReference type="Proteomes" id="UP001162060">
    <property type="component" value="Unassembled WGS sequence"/>
</dbReference>
<gene>
    <name evidence="11" type="ORF">PM001_LOCUS7579</name>
</gene>
<dbReference type="EMBL" id="CAKLBY020000065">
    <property type="protein sequence ID" value="CAK7922342.1"/>
    <property type="molecule type" value="Genomic_DNA"/>
</dbReference>
<comment type="pathway">
    <text evidence="2">Glycan metabolism; L-arabinan degradation.</text>
</comment>
<dbReference type="Gene3D" id="2.115.10.20">
    <property type="entry name" value="Glycosyl hydrolase domain, family 43"/>
    <property type="match status" value="1"/>
</dbReference>
<evidence type="ECO:0000256" key="9">
    <source>
        <dbReference type="PIRSR" id="PIRSR606710-2"/>
    </source>
</evidence>
<evidence type="ECO:0000256" key="8">
    <source>
        <dbReference type="PIRSR" id="PIRSR606710-1"/>
    </source>
</evidence>
<dbReference type="PANTHER" id="PTHR43301:SF3">
    <property type="entry name" value="ARABINAN ENDO-1,5-ALPHA-L-ARABINOSIDASE A-RELATED"/>
    <property type="match status" value="1"/>
</dbReference>
<feature type="active site" description="Proton donor" evidence="8">
    <location>
        <position position="218"/>
    </location>
</feature>
<dbReference type="GO" id="GO:0046558">
    <property type="term" value="F:arabinan endo-1,5-alpha-L-arabinosidase activity"/>
    <property type="evidence" value="ECO:0007669"/>
    <property type="project" value="UniProtKB-EC"/>
</dbReference>
<accession>A0AAV1TIY4</accession>
<dbReference type="SUPFAM" id="SSF75005">
    <property type="entry name" value="Arabinanase/levansucrase/invertase"/>
    <property type="match status" value="1"/>
</dbReference>
<dbReference type="Pfam" id="PF04616">
    <property type="entry name" value="Glyco_hydro_43"/>
    <property type="match status" value="1"/>
</dbReference>
<dbReference type="PANTHER" id="PTHR43301">
    <property type="entry name" value="ARABINAN ENDO-1,5-ALPHA-L-ARABINOSIDASE"/>
    <property type="match status" value="1"/>
</dbReference>
<feature type="chain" id="PRO_5043819203" description="arabinan endo-1,5-alpha-L-arabinosidase" evidence="10">
    <location>
        <begin position="21"/>
        <end position="342"/>
    </location>
</feature>
<comment type="caution">
    <text evidence="11">The sequence shown here is derived from an EMBL/GenBank/DDBJ whole genome shotgun (WGS) entry which is preliminary data.</text>
</comment>
<protein>
    <recommendedName>
        <fullName evidence="4">arabinan endo-1,5-alpha-L-arabinosidase</fullName>
        <ecNumber evidence="4">3.2.1.99</ecNumber>
    </recommendedName>
    <alternativeName>
        <fullName evidence="7">Endo-1,5-alpha-L-arabinanase A</fullName>
    </alternativeName>
</protein>
<dbReference type="InterPro" id="IPR050727">
    <property type="entry name" value="GH43_arabinanases"/>
</dbReference>
<keyword evidence="10" id="KW-0732">Signal</keyword>
<evidence type="ECO:0000256" key="6">
    <source>
        <dbReference type="ARBA" id="ARBA00023295"/>
    </source>
</evidence>
<organism evidence="11 12">
    <name type="scientific">Peronospora matthiolae</name>
    <dbReference type="NCBI Taxonomy" id="2874970"/>
    <lineage>
        <taxon>Eukaryota</taxon>
        <taxon>Sar</taxon>
        <taxon>Stramenopiles</taxon>
        <taxon>Oomycota</taxon>
        <taxon>Peronosporomycetes</taxon>
        <taxon>Peronosporales</taxon>
        <taxon>Peronosporaceae</taxon>
        <taxon>Peronospora</taxon>
    </lineage>
</organism>
<dbReference type="EC" id="3.2.1.99" evidence="4"/>
<proteinExistence type="inferred from homology"/>
<evidence type="ECO:0000256" key="4">
    <source>
        <dbReference type="ARBA" id="ARBA00012586"/>
    </source>
</evidence>
<evidence type="ECO:0000256" key="2">
    <source>
        <dbReference type="ARBA" id="ARBA00004834"/>
    </source>
</evidence>
<evidence type="ECO:0000256" key="10">
    <source>
        <dbReference type="SAM" id="SignalP"/>
    </source>
</evidence>
<dbReference type="AlphaFoldDB" id="A0AAV1TIY4"/>
<feature type="signal peptide" evidence="10">
    <location>
        <begin position="1"/>
        <end position="20"/>
    </location>
</feature>
<comment type="catalytic activity">
    <reaction evidence="1">
        <text>Endohydrolysis of (1-&gt;5)-alpha-arabinofuranosidic linkages in (1-&gt;5)-arabinans.</text>
        <dbReference type="EC" id="3.2.1.99"/>
    </reaction>
</comment>
<keyword evidence="5" id="KW-0378">Hydrolase</keyword>
<dbReference type="GO" id="GO:0005975">
    <property type="term" value="P:carbohydrate metabolic process"/>
    <property type="evidence" value="ECO:0007669"/>
    <property type="project" value="InterPro"/>
</dbReference>
<reference evidence="11" key="1">
    <citation type="submission" date="2024-01" db="EMBL/GenBank/DDBJ databases">
        <authorList>
            <person name="Webb A."/>
        </authorList>
    </citation>
    <scope>NUCLEOTIDE SEQUENCE</scope>
    <source>
        <strain evidence="11">Pm1</strain>
    </source>
</reference>
<feature type="active site" description="Proton acceptor" evidence="8">
    <location>
        <position position="40"/>
    </location>
</feature>
<dbReference type="InterPro" id="IPR023296">
    <property type="entry name" value="Glyco_hydro_beta-prop_sf"/>
</dbReference>
<evidence type="ECO:0000256" key="1">
    <source>
        <dbReference type="ARBA" id="ARBA00000375"/>
    </source>
</evidence>
<comment type="similarity">
    <text evidence="3">Belongs to the glycosyl hydrolase 43 family.</text>
</comment>
<dbReference type="InterPro" id="IPR006710">
    <property type="entry name" value="Glyco_hydro_43"/>
</dbReference>
<dbReference type="PIRSF" id="PIRSF026534">
    <property type="entry name" value="Endo_alpha-L-arabinosidase"/>
    <property type="match status" value="1"/>
</dbReference>
<dbReference type="InterPro" id="IPR016840">
    <property type="entry name" value="Glyco_hydro_43_endo_a_Ara-ase"/>
</dbReference>
<sequence>MMNCFRVAALVITLLKTTTGATHVQPLPGACSGVCVNTHDPSIIRRDDGTYFRFSTGGGIAVHTAPDLVGPWEYKGSVLPKGTKTKLTDHEMKPWKGAMDVWAPDVHLVDDTYYLYYSAVRNTSFDGHNMAAIGVATSPTMEIGTWKDLGGTGIQSNDNSKYNAIDPNLFEEKGNLYMIFGSYETGLFQASMKNPPTAVIPDTYTTLAYEPEYPHANEGANMFKYGHFNYLFFSQGDCCGFDTKERSKIDEYKIKVCRSKPGVVDFRDKNGTSCTDGGGTVLFKSEGDVYGPGGQGVYDDEKHGPVLYYHYVNKAIGYADGQKQFGWNKLDFSSGWPVVKSS</sequence>
<dbReference type="CDD" id="cd18831">
    <property type="entry name" value="GH43_AnAbnA-like"/>
    <property type="match status" value="1"/>
</dbReference>
<name>A0AAV1TIY4_9STRA</name>
<evidence type="ECO:0000256" key="7">
    <source>
        <dbReference type="ARBA" id="ARBA00042202"/>
    </source>
</evidence>
<keyword evidence="6" id="KW-0326">Glycosidase</keyword>